<evidence type="ECO:0000256" key="5">
    <source>
        <dbReference type="ARBA" id="ARBA00022970"/>
    </source>
</evidence>
<proteinExistence type="inferred from homology"/>
<protein>
    <submittedName>
        <fullName evidence="7">ATP-binding cassette domain-containing protein</fullName>
    </submittedName>
</protein>
<dbReference type="InterPro" id="IPR003439">
    <property type="entry name" value="ABC_transporter-like_ATP-bd"/>
</dbReference>
<keyword evidence="3" id="KW-0547">Nucleotide-binding</keyword>
<dbReference type="InterPro" id="IPR030660">
    <property type="entry name" value="ABC_branched_ATPase_LivF/BraG"/>
</dbReference>
<evidence type="ECO:0000259" key="6">
    <source>
        <dbReference type="PROSITE" id="PS50893"/>
    </source>
</evidence>
<dbReference type="InterPro" id="IPR052156">
    <property type="entry name" value="BCAA_Transport_ATP-bd_LivF"/>
</dbReference>
<dbReference type="PROSITE" id="PS50893">
    <property type="entry name" value="ABC_TRANSPORTER_2"/>
    <property type="match status" value="1"/>
</dbReference>
<dbReference type="AlphaFoldDB" id="A0A8A7KCQ9"/>
<dbReference type="Pfam" id="PF00005">
    <property type="entry name" value="ABC_tran"/>
    <property type="match status" value="1"/>
</dbReference>
<dbReference type="InterPro" id="IPR027417">
    <property type="entry name" value="P-loop_NTPase"/>
</dbReference>
<evidence type="ECO:0000313" key="7">
    <source>
        <dbReference type="EMBL" id="QTL99576.1"/>
    </source>
</evidence>
<comment type="similarity">
    <text evidence="1">Belongs to the ABC transporter superfamily.</text>
</comment>
<organism evidence="7 8">
    <name type="scientific">Iocasia fonsfrigidae</name>
    <dbReference type="NCBI Taxonomy" id="2682810"/>
    <lineage>
        <taxon>Bacteria</taxon>
        <taxon>Bacillati</taxon>
        <taxon>Bacillota</taxon>
        <taxon>Clostridia</taxon>
        <taxon>Halanaerobiales</taxon>
        <taxon>Halanaerobiaceae</taxon>
        <taxon>Iocasia</taxon>
    </lineage>
</organism>
<dbReference type="InterPro" id="IPR017871">
    <property type="entry name" value="ABC_transporter-like_CS"/>
</dbReference>
<reference evidence="7" key="1">
    <citation type="submission" date="2019-12" db="EMBL/GenBank/DDBJ databases">
        <authorList>
            <person name="zhang j."/>
            <person name="sun C.M."/>
        </authorList>
    </citation>
    <scope>NUCLEOTIDE SEQUENCE</scope>
    <source>
        <strain evidence="7">NS-1</strain>
    </source>
</reference>
<dbReference type="PIRSF" id="PIRSF039137">
    <property type="entry name" value="ABC_branched_ATPase"/>
    <property type="match status" value="1"/>
</dbReference>
<dbReference type="SUPFAM" id="SSF52540">
    <property type="entry name" value="P-loop containing nucleoside triphosphate hydrolases"/>
    <property type="match status" value="1"/>
</dbReference>
<dbReference type="InterPro" id="IPR003593">
    <property type="entry name" value="AAA+_ATPase"/>
</dbReference>
<evidence type="ECO:0000256" key="1">
    <source>
        <dbReference type="ARBA" id="ARBA00005417"/>
    </source>
</evidence>
<dbReference type="RefSeq" id="WP_125986530.1">
    <property type="nucleotide sequence ID" value="NZ_CP046640.1"/>
</dbReference>
<dbReference type="EMBL" id="CP046640">
    <property type="protein sequence ID" value="QTL99576.1"/>
    <property type="molecule type" value="Genomic_DNA"/>
</dbReference>
<dbReference type="KEGG" id="ifn:GM661_17270"/>
<dbReference type="PANTHER" id="PTHR43820">
    <property type="entry name" value="HIGH-AFFINITY BRANCHED-CHAIN AMINO ACID TRANSPORT ATP-BINDING PROTEIN LIVF"/>
    <property type="match status" value="1"/>
</dbReference>
<sequence>MLKVEDLYVNYGNIAAVQGISFQIKEKEIVTLIGSNGAGKTSTLRSISNLVSKSGGRVVFKGNDITDCEASEIVQMGMCHVPEGRHIFPYMTVEENLKMGDFGNTKEIEDRVKENLIQVYDLFPRLKERRKQNGGTLSGGEQQMLAIGRGLMLNPDLIMLDEPSLGLAPILIEQIFEQFIKIREWGKTILLIEQNANMALQIADRGYVLETGKIIHSGKADDLIDDPQVASAYLGID</sequence>
<name>A0A8A7KCQ9_9FIRM</name>
<keyword evidence="8" id="KW-1185">Reference proteome</keyword>
<dbReference type="GO" id="GO:0005524">
    <property type="term" value="F:ATP binding"/>
    <property type="evidence" value="ECO:0007669"/>
    <property type="project" value="UniProtKB-KW"/>
</dbReference>
<keyword evidence="4 7" id="KW-0067">ATP-binding</keyword>
<dbReference type="PANTHER" id="PTHR43820:SF4">
    <property type="entry name" value="HIGH-AFFINITY BRANCHED-CHAIN AMINO ACID TRANSPORT ATP-BINDING PROTEIN LIVF"/>
    <property type="match status" value="1"/>
</dbReference>
<dbReference type="GO" id="GO:0015807">
    <property type="term" value="P:L-amino acid transport"/>
    <property type="evidence" value="ECO:0007669"/>
    <property type="project" value="TreeGrafter"/>
</dbReference>
<gene>
    <name evidence="7" type="ORF">GM661_17270</name>
</gene>
<dbReference type="PROSITE" id="PS00211">
    <property type="entry name" value="ABC_TRANSPORTER_1"/>
    <property type="match status" value="1"/>
</dbReference>
<dbReference type="Proteomes" id="UP000665020">
    <property type="component" value="Chromosome"/>
</dbReference>
<feature type="domain" description="ABC transporter" evidence="6">
    <location>
        <begin position="2"/>
        <end position="236"/>
    </location>
</feature>
<dbReference type="SMART" id="SM00382">
    <property type="entry name" value="AAA"/>
    <property type="match status" value="1"/>
</dbReference>
<dbReference type="GO" id="GO:0015658">
    <property type="term" value="F:branched-chain amino acid transmembrane transporter activity"/>
    <property type="evidence" value="ECO:0007669"/>
    <property type="project" value="InterPro"/>
</dbReference>
<evidence type="ECO:0000256" key="3">
    <source>
        <dbReference type="ARBA" id="ARBA00022741"/>
    </source>
</evidence>
<keyword evidence="2" id="KW-0813">Transport</keyword>
<dbReference type="Gene3D" id="3.40.50.300">
    <property type="entry name" value="P-loop containing nucleotide triphosphate hydrolases"/>
    <property type="match status" value="1"/>
</dbReference>
<evidence type="ECO:0000256" key="4">
    <source>
        <dbReference type="ARBA" id="ARBA00022840"/>
    </source>
</evidence>
<accession>A0A8A7KCQ9</accession>
<keyword evidence="5" id="KW-0029">Amino-acid transport</keyword>
<dbReference type="GO" id="GO:0016887">
    <property type="term" value="F:ATP hydrolysis activity"/>
    <property type="evidence" value="ECO:0007669"/>
    <property type="project" value="InterPro"/>
</dbReference>
<evidence type="ECO:0000313" key="8">
    <source>
        <dbReference type="Proteomes" id="UP000665020"/>
    </source>
</evidence>
<evidence type="ECO:0000256" key="2">
    <source>
        <dbReference type="ARBA" id="ARBA00022448"/>
    </source>
</evidence>
<dbReference type="CDD" id="cd03224">
    <property type="entry name" value="ABC_TM1139_LivF_branched"/>
    <property type="match status" value="1"/>
</dbReference>